<proteinExistence type="predicted"/>
<accession>A0AAU8EEY5</accession>
<dbReference type="EMBL" id="PP848851">
    <property type="protein sequence ID" value="XCG96879.1"/>
    <property type="molecule type" value="Genomic_DNA"/>
</dbReference>
<protein>
    <submittedName>
        <fullName evidence="1">Uncharacterized protein</fullName>
    </submittedName>
</protein>
<evidence type="ECO:0000313" key="1">
    <source>
        <dbReference type="EMBL" id="XCG96879.1"/>
    </source>
</evidence>
<sequence length="69" mass="7995">MGKVCICEVTQFFDEDFDGTLCKVRKVLQVFDNQDQAADAMPLFDPSRYEDYDTVIRIVPAEQLDTPFR</sequence>
<organism evidence="1">
    <name type="scientific">Klebsiella phage vB_Kpn2-P2</name>
    <dbReference type="NCBI Taxonomy" id="3230849"/>
    <lineage>
        <taxon>Viruses</taxon>
    </lineage>
</organism>
<name>A0AAU8EEY5_9VIRU</name>
<gene>
    <name evidence="1" type="ORF">vBKpn2P2_31</name>
</gene>
<reference evidence="1" key="1">
    <citation type="submission" date="2024-05" db="EMBL/GenBank/DDBJ databases">
        <authorList>
            <person name="Ferriol-Gonzalez C."/>
            <person name="Concha-Eloko R."/>
            <person name="Bernabeu-Gimeno M."/>
            <person name="Fernandez-Cuenca F."/>
            <person name="Canada-Garcia J.E."/>
            <person name="Garcia-Cobos S."/>
            <person name="Sanjuan R."/>
            <person name="Domingo-Calap P."/>
        </authorList>
    </citation>
    <scope>NUCLEOTIDE SEQUENCE</scope>
</reference>